<evidence type="ECO:0000256" key="1">
    <source>
        <dbReference type="SAM" id="MobiDB-lite"/>
    </source>
</evidence>
<comment type="caution">
    <text evidence="2">The sequence shown here is derived from an EMBL/GenBank/DDBJ whole genome shotgun (WGS) entry which is preliminary data.</text>
</comment>
<dbReference type="Proteomes" id="UP000252519">
    <property type="component" value="Unassembled WGS sequence"/>
</dbReference>
<reference evidence="2 3" key="1">
    <citation type="submission" date="2014-10" db="EMBL/GenBank/DDBJ databases">
        <title>Draft genome of the hookworm Ancylostoma caninum.</title>
        <authorList>
            <person name="Mitreva M."/>
        </authorList>
    </citation>
    <scope>NUCLEOTIDE SEQUENCE [LARGE SCALE GENOMIC DNA]</scope>
    <source>
        <strain evidence="2 3">Baltimore</strain>
    </source>
</reference>
<sequence>MNGCEESAHPTEEGEGAVCNTTTEPASEWLTELNEDEEFRPVIECLMQGKLDTEVTLKGSLQKLAVVDFVLDGGHLKLIRQNGEMVVVALCSRRREVVENEYDVGSELHFLHMQFRCSGQPFPAVEGRPDFALHGCRCSSTIVASDLIPTILPPAADVRVECVLDAARILSIWSSTGSNTAKQQAILDPSVKVLNPRALAHAYVFFRHRCSHIAMMTALVPPGSTLRHRSLMGWPYDVVHMIEIGWRMSLKIE</sequence>
<organism evidence="2 3">
    <name type="scientific">Ancylostoma caninum</name>
    <name type="common">Dog hookworm</name>
    <dbReference type="NCBI Taxonomy" id="29170"/>
    <lineage>
        <taxon>Eukaryota</taxon>
        <taxon>Metazoa</taxon>
        <taxon>Ecdysozoa</taxon>
        <taxon>Nematoda</taxon>
        <taxon>Chromadorea</taxon>
        <taxon>Rhabditida</taxon>
        <taxon>Rhabditina</taxon>
        <taxon>Rhabditomorpha</taxon>
        <taxon>Strongyloidea</taxon>
        <taxon>Ancylostomatidae</taxon>
        <taxon>Ancylostomatinae</taxon>
        <taxon>Ancylostoma</taxon>
    </lineage>
</organism>
<gene>
    <name evidence="2" type="ORF">ANCCAN_06266</name>
</gene>
<name>A0A368GTJ6_ANCCA</name>
<dbReference type="OrthoDB" id="5866377at2759"/>
<accession>A0A368GTJ6</accession>
<dbReference type="STRING" id="29170.A0A368GTJ6"/>
<proteinExistence type="predicted"/>
<feature type="region of interest" description="Disordered" evidence="1">
    <location>
        <begin position="1"/>
        <end position="20"/>
    </location>
</feature>
<evidence type="ECO:0000313" key="2">
    <source>
        <dbReference type="EMBL" id="RCN47701.1"/>
    </source>
</evidence>
<feature type="compositionally biased region" description="Basic and acidic residues" evidence="1">
    <location>
        <begin position="1"/>
        <end position="12"/>
    </location>
</feature>
<evidence type="ECO:0000313" key="3">
    <source>
        <dbReference type="Proteomes" id="UP000252519"/>
    </source>
</evidence>
<protein>
    <submittedName>
        <fullName evidence="2">Uncharacterized protein</fullName>
    </submittedName>
</protein>
<dbReference type="AlphaFoldDB" id="A0A368GTJ6"/>
<keyword evidence="3" id="KW-1185">Reference proteome</keyword>
<dbReference type="EMBL" id="JOJR01000058">
    <property type="protein sequence ID" value="RCN47701.1"/>
    <property type="molecule type" value="Genomic_DNA"/>
</dbReference>